<protein>
    <recommendedName>
        <fullName evidence="3">DnaJ homolog subfamily C member 9</fullName>
    </recommendedName>
</protein>
<evidence type="ECO:0000256" key="2">
    <source>
        <dbReference type="ARBA" id="ARBA00054761"/>
    </source>
</evidence>
<dbReference type="GO" id="GO:0005737">
    <property type="term" value="C:cytoplasm"/>
    <property type="evidence" value="ECO:0007669"/>
    <property type="project" value="TreeGrafter"/>
</dbReference>
<organism evidence="5 6">
    <name type="scientific">Pleurodeles waltl</name>
    <name type="common">Iberian ribbed newt</name>
    <dbReference type="NCBI Taxonomy" id="8319"/>
    <lineage>
        <taxon>Eukaryota</taxon>
        <taxon>Metazoa</taxon>
        <taxon>Chordata</taxon>
        <taxon>Craniata</taxon>
        <taxon>Vertebrata</taxon>
        <taxon>Euteleostomi</taxon>
        <taxon>Amphibia</taxon>
        <taxon>Batrachia</taxon>
        <taxon>Caudata</taxon>
        <taxon>Salamandroidea</taxon>
        <taxon>Salamandridae</taxon>
        <taxon>Pleurodelinae</taxon>
        <taxon>Pleurodeles</taxon>
    </lineage>
</organism>
<dbReference type="PRINTS" id="PR00625">
    <property type="entry name" value="JDOMAIN"/>
</dbReference>
<keyword evidence="6" id="KW-1185">Reference proteome</keyword>
<accession>A0AAV7QR32</accession>
<evidence type="ECO:0000256" key="3">
    <source>
        <dbReference type="ARBA" id="ARBA00071610"/>
    </source>
</evidence>
<dbReference type="Proteomes" id="UP001066276">
    <property type="component" value="Chromosome 6"/>
</dbReference>
<dbReference type="GO" id="GO:0031072">
    <property type="term" value="F:heat shock protein binding"/>
    <property type="evidence" value="ECO:0007669"/>
    <property type="project" value="TreeGrafter"/>
</dbReference>
<dbReference type="Pfam" id="PF00226">
    <property type="entry name" value="DnaJ"/>
    <property type="match status" value="1"/>
</dbReference>
<dbReference type="PROSITE" id="PS50076">
    <property type="entry name" value="DNAJ_2"/>
    <property type="match status" value="1"/>
</dbReference>
<dbReference type="InterPro" id="IPR036869">
    <property type="entry name" value="J_dom_sf"/>
</dbReference>
<dbReference type="SUPFAM" id="SSF46565">
    <property type="entry name" value="Chaperone J-domain"/>
    <property type="match status" value="1"/>
</dbReference>
<dbReference type="InterPro" id="IPR018253">
    <property type="entry name" value="DnaJ_domain_CS"/>
</dbReference>
<dbReference type="GO" id="GO:0005634">
    <property type="term" value="C:nucleus"/>
    <property type="evidence" value="ECO:0007669"/>
    <property type="project" value="TreeGrafter"/>
</dbReference>
<dbReference type="PANTHER" id="PTHR44144">
    <property type="entry name" value="DNAJ HOMOLOG SUBFAMILY C MEMBER 9"/>
    <property type="match status" value="1"/>
</dbReference>
<dbReference type="Pfam" id="PF23302">
    <property type="entry name" value="HTH_DNAJC9"/>
    <property type="match status" value="1"/>
</dbReference>
<dbReference type="PANTHER" id="PTHR44144:SF1">
    <property type="entry name" value="DNAJ HOMOLOG SUBFAMILY C MEMBER 9"/>
    <property type="match status" value="1"/>
</dbReference>
<dbReference type="InterPro" id="IPR001623">
    <property type="entry name" value="DnaJ_domain"/>
</dbReference>
<dbReference type="CDD" id="cd06257">
    <property type="entry name" value="DnaJ"/>
    <property type="match status" value="1"/>
</dbReference>
<dbReference type="EMBL" id="JANPWB010000010">
    <property type="protein sequence ID" value="KAJ1142962.1"/>
    <property type="molecule type" value="Genomic_DNA"/>
</dbReference>
<reference evidence="5" key="1">
    <citation type="journal article" date="2022" name="bioRxiv">
        <title>Sequencing and chromosome-scale assembly of the giantPleurodeles waltlgenome.</title>
        <authorList>
            <person name="Brown T."/>
            <person name="Elewa A."/>
            <person name="Iarovenko S."/>
            <person name="Subramanian E."/>
            <person name="Araus A.J."/>
            <person name="Petzold A."/>
            <person name="Susuki M."/>
            <person name="Suzuki K.-i.T."/>
            <person name="Hayashi T."/>
            <person name="Toyoda A."/>
            <person name="Oliveira C."/>
            <person name="Osipova E."/>
            <person name="Leigh N.D."/>
            <person name="Simon A."/>
            <person name="Yun M.H."/>
        </authorList>
    </citation>
    <scope>NUCLEOTIDE SEQUENCE</scope>
    <source>
        <strain evidence="5">20211129_DDA</strain>
        <tissue evidence="5">Liver</tissue>
    </source>
</reference>
<dbReference type="SMART" id="SM00271">
    <property type="entry name" value="DnaJ"/>
    <property type="match status" value="1"/>
</dbReference>
<feature type="domain" description="J" evidence="4">
    <location>
        <begin position="92"/>
        <end position="160"/>
    </location>
</feature>
<comment type="caution">
    <text evidence="5">The sequence shown here is derived from an EMBL/GenBank/DDBJ whole genome shotgun (WGS) entry which is preliminary data.</text>
</comment>
<sequence length="338" mass="39040">MPVEASNRQPCFDVRRKPKDFRAKSYLSCLTFKGKRARVLFISSWSELTCWEETESLSDTRASFQALSAICLFLAAMPGLLERCEQYFGTTDLYRVLGLKGKTSCEGEIRRGYHRVSLKVHPDRVPEEQKEEATPKFQILGKVYAVLSDKEQRAVYDEQGIVDEEGEVLKEDRNWEEYWRLLFKKITSEDIKAFEEEYIGSSEELTDVKEAYVDFEGDMDRIMESVLCVTYKDEPRIRKIIQAAIDSGEVSAYDAFVKEPKKKRMDRKKRALAEAEEAEEMKKELGLGESLNDLSALIQNRQKDRKQQMDSFLADMEAKYCNSSKKSKKNTAAKRGKK</sequence>
<evidence type="ECO:0000313" key="6">
    <source>
        <dbReference type="Proteomes" id="UP001066276"/>
    </source>
</evidence>
<dbReference type="InterPro" id="IPR052594">
    <property type="entry name" value="J_domain-containing_protein"/>
</dbReference>
<evidence type="ECO:0000313" key="5">
    <source>
        <dbReference type="EMBL" id="KAJ1142962.1"/>
    </source>
</evidence>
<dbReference type="FunFam" id="1.10.287.110:FF:000035">
    <property type="entry name" value="DnaJ homolog subfamily C member 9"/>
    <property type="match status" value="1"/>
</dbReference>
<dbReference type="InterPro" id="IPR056453">
    <property type="entry name" value="HTH_DNAJC9"/>
</dbReference>
<gene>
    <name evidence="5" type="ORF">NDU88_009274</name>
</gene>
<dbReference type="PROSITE" id="PS00636">
    <property type="entry name" value="DNAJ_1"/>
    <property type="match status" value="1"/>
</dbReference>
<evidence type="ECO:0000256" key="1">
    <source>
        <dbReference type="ARBA" id="ARBA00022553"/>
    </source>
</evidence>
<evidence type="ECO:0000259" key="4">
    <source>
        <dbReference type="PROSITE" id="PS50076"/>
    </source>
</evidence>
<dbReference type="Gene3D" id="1.10.287.110">
    <property type="entry name" value="DnaJ domain"/>
    <property type="match status" value="1"/>
</dbReference>
<dbReference type="AlphaFoldDB" id="A0AAV7QR32"/>
<comment type="function">
    <text evidence="2">Acts as a dual histone chaperone and heat shock co-chaperone. As a histone chaperone, forms a co-chaperone complex with MCM2 and histone H3-H4 heterodimers; and may thereby assist MCM2 in histone H3-H4 heterodimer recognition and facilitate the assembly of histones into nucleosomes. May also act as a histone co-chaperone together with TONSL. May recruit histone chaperones ASF1A, NASP and SPT2 to histone H3-H4 heterodimers. Also plays a role as co-chaperone of the HSP70 family of molecular chaperone proteins, such as HSPA1A, HSPA1B and HSPA8. As a co-chaperone, may play a role in the recruitment of HSP70-type molecular chaperone machinery to histone H3-H4 substrates, thereby maintaining the histone structural integrity. Exhibits activity to assemble histones onto DNA in vitro.</text>
</comment>
<keyword evidence="1" id="KW-0597">Phosphoprotein</keyword>
<name>A0AAV7QR32_PLEWA</name>
<proteinExistence type="predicted"/>